<dbReference type="EMBL" id="GBBI01001342">
    <property type="protein sequence ID" value="JAC17370.1"/>
    <property type="molecule type" value="mRNA"/>
</dbReference>
<dbReference type="InterPro" id="IPR012340">
    <property type="entry name" value="NA-bd_OB-fold"/>
</dbReference>
<dbReference type="AlphaFoldDB" id="A0A023F7Z1"/>
<dbReference type="GO" id="GO:0005763">
    <property type="term" value="C:mitochondrial small ribosomal subunit"/>
    <property type="evidence" value="ECO:0007669"/>
    <property type="project" value="InterPro"/>
</dbReference>
<protein>
    <submittedName>
        <fullName evidence="1">Putative mitochondrial ribosomal protein s17</fullName>
    </submittedName>
</protein>
<keyword evidence="1" id="KW-0687">Ribonucleoprotein</keyword>
<accession>A0A023F7Z1</accession>
<dbReference type="SUPFAM" id="SSF50249">
    <property type="entry name" value="Nucleic acid-binding proteins"/>
    <property type="match status" value="1"/>
</dbReference>
<dbReference type="GO" id="GO:0003735">
    <property type="term" value="F:structural constituent of ribosome"/>
    <property type="evidence" value="ECO:0007669"/>
    <property type="project" value="InterPro"/>
</dbReference>
<dbReference type="GO" id="GO:0032543">
    <property type="term" value="P:mitochondrial translation"/>
    <property type="evidence" value="ECO:0007669"/>
    <property type="project" value="TreeGrafter"/>
</dbReference>
<proteinExistence type="evidence at transcript level"/>
<dbReference type="Gene3D" id="2.40.50.140">
    <property type="entry name" value="Nucleic acid-binding proteins"/>
    <property type="match status" value="1"/>
</dbReference>
<name>A0A023F7Z1_TRIIF</name>
<dbReference type="InterPro" id="IPR039193">
    <property type="entry name" value="Ribosomal_uS17m_metazoa"/>
</dbReference>
<organism evidence="1">
    <name type="scientific">Triatoma infestans</name>
    <name type="common">Assassin bug</name>
    <dbReference type="NCBI Taxonomy" id="30076"/>
    <lineage>
        <taxon>Eukaryota</taxon>
        <taxon>Metazoa</taxon>
        <taxon>Ecdysozoa</taxon>
        <taxon>Arthropoda</taxon>
        <taxon>Hexapoda</taxon>
        <taxon>Insecta</taxon>
        <taxon>Pterygota</taxon>
        <taxon>Neoptera</taxon>
        <taxon>Paraneoptera</taxon>
        <taxon>Hemiptera</taxon>
        <taxon>Heteroptera</taxon>
        <taxon>Panheteroptera</taxon>
        <taxon>Cimicomorpha</taxon>
        <taxon>Reduviidae</taxon>
        <taxon>Triatominae</taxon>
        <taxon>Triatoma</taxon>
    </lineage>
</organism>
<sequence length="156" mass="17961">MSTRALSLLLGKCVPSLKPNASKFCVSTMELDPNLLMYFRKMSYVYALDPEKKCKTGDIVLIEELPQKITKLITHQVKEIVFPLGDIVDPLTGKKVVVADFREDIEEKKKLYGENSNAFKYEKAPPRGWQEGVKDFTDKDTYYKYHEDNTEQPYAL</sequence>
<dbReference type="PANTHER" id="PTHR24088">
    <property type="entry name" value="28S RIBOSOMAL PROTEIN S17, MITOCHONDRIAL"/>
    <property type="match status" value="1"/>
</dbReference>
<reference evidence="1" key="1">
    <citation type="journal article" date="2014" name="PLoS Negl. Trop. Dis.">
        <title>An updated insight into the Sialotranscriptome of Triatoma infestans: developmental stage and geographic variations.</title>
        <authorList>
            <person name="Schwarz A."/>
            <person name="Medrano-Mercado N."/>
            <person name="Schaub G.A."/>
            <person name="Struchiner C.J."/>
            <person name="Bargues M.D."/>
            <person name="Levy M.Z."/>
            <person name="Ribeiro J.M."/>
        </authorList>
    </citation>
    <scope>NUCLEOTIDE SEQUENCE</scope>
    <source>
        <strain evidence="1">Chile</strain>
        <tissue evidence="1">Salivary glands</tissue>
    </source>
</reference>
<dbReference type="PANTHER" id="PTHR24088:SF0">
    <property type="entry name" value="SMALL RIBOSOMAL SUBUNIT PROTEIN US17M"/>
    <property type="match status" value="1"/>
</dbReference>
<evidence type="ECO:0000313" key="1">
    <source>
        <dbReference type="EMBL" id="JAC17370.1"/>
    </source>
</evidence>
<keyword evidence="1" id="KW-0689">Ribosomal protein</keyword>